<sequence length="168" mass="18381">MTKPATDEMVALVESLRADNDTCPFCLRDPYEYVDIGVGYQRVAVTCCDAGIALIQYEDKVLAKVVERMRAAADAFDAAEQRASSDVKVKDIVWGETSYGRPEAETVVGVYRIVEAWDGGWSVNVRNEVLRHPDGRKSFATLDEAKAAAQADYRSRILSAIQNGGGDA</sequence>
<evidence type="ECO:0008006" key="3">
    <source>
        <dbReference type="Google" id="ProtNLM"/>
    </source>
</evidence>
<name>A0ABT1C7T7_9HYPH</name>
<keyword evidence="2" id="KW-1185">Reference proteome</keyword>
<evidence type="ECO:0000313" key="2">
    <source>
        <dbReference type="Proteomes" id="UP001205906"/>
    </source>
</evidence>
<proteinExistence type="predicted"/>
<dbReference type="EMBL" id="JAMXQS010000006">
    <property type="protein sequence ID" value="MCO6050891.1"/>
    <property type="molecule type" value="Genomic_DNA"/>
</dbReference>
<comment type="caution">
    <text evidence="1">The sequence shown here is derived from an EMBL/GenBank/DDBJ whole genome shotgun (WGS) entry which is preliminary data.</text>
</comment>
<gene>
    <name evidence="1" type="ORF">NGM99_13990</name>
</gene>
<accession>A0ABT1C7T7</accession>
<protein>
    <recommendedName>
        <fullName evidence="3">Restriction alleviation protein Lar</fullName>
    </recommendedName>
</protein>
<organism evidence="1 2">
    <name type="scientific">Mesorhizobium liriopis</name>
    <dbReference type="NCBI Taxonomy" id="2953882"/>
    <lineage>
        <taxon>Bacteria</taxon>
        <taxon>Pseudomonadati</taxon>
        <taxon>Pseudomonadota</taxon>
        <taxon>Alphaproteobacteria</taxon>
        <taxon>Hyphomicrobiales</taxon>
        <taxon>Phyllobacteriaceae</taxon>
        <taxon>Mesorhizobium</taxon>
    </lineage>
</organism>
<dbReference type="RefSeq" id="WP_252819902.1">
    <property type="nucleotide sequence ID" value="NZ_JAMXQS010000006.1"/>
</dbReference>
<dbReference type="Proteomes" id="UP001205906">
    <property type="component" value="Unassembled WGS sequence"/>
</dbReference>
<reference evidence="1 2" key="1">
    <citation type="submission" date="2022-06" db="EMBL/GenBank/DDBJ databases">
        <title>Mesorhizobium sp. strain RP14 Genome sequencing and assembly.</title>
        <authorList>
            <person name="Kim I."/>
        </authorList>
    </citation>
    <scope>NUCLEOTIDE SEQUENCE [LARGE SCALE GENOMIC DNA]</scope>
    <source>
        <strain evidence="2">RP14(2022)</strain>
    </source>
</reference>
<evidence type="ECO:0000313" key="1">
    <source>
        <dbReference type="EMBL" id="MCO6050891.1"/>
    </source>
</evidence>